<evidence type="ECO:0000256" key="5">
    <source>
        <dbReference type="ARBA" id="ARBA00022741"/>
    </source>
</evidence>
<evidence type="ECO:0000256" key="2">
    <source>
        <dbReference type="ARBA" id="ARBA00012438"/>
    </source>
</evidence>
<dbReference type="PANTHER" id="PTHR24421:SF10">
    <property type="entry name" value="NITRATE_NITRITE SENSOR PROTEIN NARQ"/>
    <property type="match status" value="1"/>
</dbReference>
<dbReference type="AlphaFoldDB" id="A0A0W1JLN7"/>
<evidence type="ECO:0000256" key="8">
    <source>
        <dbReference type="ARBA" id="ARBA00023012"/>
    </source>
</evidence>
<dbReference type="InterPro" id="IPR003594">
    <property type="entry name" value="HATPase_dom"/>
</dbReference>
<dbReference type="Proteomes" id="UP000054623">
    <property type="component" value="Unassembled WGS sequence"/>
</dbReference>
<keyword evidence="7" id="KW-0067">ATP-binding</keyword>
<evidence type="ECO:0000256" key="3">
    <source>
        <dbReference type="ARBA" id="ARBA00022553"/>
    </source>
</evidence>
<gene>
    <name evidence="11" type="ORF">AT727_19790</name>
</gene>
<dbReference type="EC" id="2.7.13.3" evidence="2"/>
<keyword evidence="4" id="KW-0808">Transferase</keyword>
<protein>
    <recommendedName>
        <fullName evidence="2">histidine kinase</fullName>
        <ecNumber evidence="2">2.7.13.3</ecNumber>
    </recommendedName>
</protein>
<dbReference type="RefSeq" id="WP_058491041.1">
    <property type="nucleotide sequence ID" value="NZ_LOCK01000015.1"/>
</dbReference>
<keyword evidence="3" id="KW-0597">Phosphoprotein</keyword>
<name>A0A0W1JLN7_DESHA</name>
<evidence type="ECO:0000256" key="1">
    <source>
        <dbReference type="ARBA" id="ARBA00000085"/>
    </source>
</evidence>
<organism evidence="11 12">
    <name type="scientific">Desulfitobacterium hafniense</name>
    <name type="common">Desulfitobacterium frappieri</name>
    <dbReference type="NCBI Taxonomy" id="49338"/>
    <lineage>
        <taxon>Bacteria</taxon>
        <taxon>Bacillati</taxon>
        <taxon>Bacillota</taxon>
        <taxon>Clostridia</taxon>
        <taxon>Eubacteriales</taxon>
        <taxon>Desulfitobacteriaceae</taxon>
        <taxon>Desulfitobacterium</taxon>
    </lineage>
</organism>
<dbReference type="GO" id="GO:0046983">
    <property type="term" value="F:protein dimerization activity"/>
    <property type="evidence" value="ECO:0007669"/>
    <property type="project" value="InterPro"/>
</dbReference>
<dbReference type="CDD" id="cd16917">
    <property type="entry name" value="HATPase_UhpB-NarQ-NarX-like"/>
    <property type="match status" value="1"/>
</dbReference>
<dbReference type="Pfam" id="PF07730">
    <property type="entry name" value="HisKA_3"/>
    <property type="match status" value="1"/>
</dbReference>
<dbReference type="InterPro" id="IPR011712">
    <property type="entry name" value="Sig_transdc_His_kin_sub3_dim/P"/>
</dbReference>
<evidence type="ECO:0000256" key="7">
    <source>
        <dbReference type="ARBA" id="ARBA00022840"/>
    </source>
</evidence>
<dbReference type="EMBL" id="LOCK01000015">
    <property type="protein sequence ID" value="KTE92429.1"/>
    <property type="molecule type" value="Genomic_DNA"/>
</dbReference>
<evidence type="ECO:0000256" key="4">
    <source>
        <dbReference type="ARBA" id="ARBA00022679"/>
    </source>
</evidence>
<dbReference type="OrthoDB" id="9781904at2"/>
<dbReference type="GO" id="GO:0000155">
    <property type="term" value="F:phosphorelay sensor kinase activity"/>
    <property type="evidence" value="ECO:0007669"/>
    <property type="project" value="InterPro"/>
</dbReference>
<dbReference type="GO" id="GO:0005524">
    <property type="term" value="F:ATP binding"/>
    <property type="evidence" value="ECO:0007669"/>
    <property type="project" value="UniProtKB-KW"/>
</dbReference>
<dbReference type="Pfam" id="PF02518">
    <property type="entry name" value="HATPase_c"/>
    <property type="match status" value="1"/>
</dbReference>
<comment type="caution">
    <text evidence="11">The sequence shown here is derived from an EMBL/GenBank/DDBJ whole genome shotgun (WGS) entry which is preliminary data.</text>
</comment>
<dbReference type="GO" id="GO:0016020">
    <property type="term" value="C:membrane"/>
    <property type="evidence" value="ECO:0007669"/>
    <property type="project" value="InterPro"/>
</dbReference>
<dbReference type="InterPro" id="IPR050482">
    <property type="entry name" value="Sensor_HK_TwoCompSys"/>
</dbReference>
<dbReference type="SUPFAM" id="SSF55874">
    <property type="entry name" value="ATPase domain of HSP90 chaperone/DNA topoisomerase II/histidine kinase"/>
    <property type="match status" value="1"/>
</dbReference>
<keyword evidence="8" id="KW-0902">Two-component regulatory system</keyword>
<evidence type="ECO:0000313" key="11">
    <source>
        <dbReference type="EMBL" id="KTE92429.1"/>
    </source>
</evidence>
<dbReference type="Gene3D" id="3.30.565.10">
    <property type="entry name" value="Histidine kinase-like ATPase, C-terminal domain"/>
    <property type="match status" value="1"/>
</dbReference>
<keyword evidence="5" id="KW-0547">Nucleotide-binding</keyword>
<evidence type="ECO:0000313" key="12">
    <source>
        <dbReference type="Proteomes" id="UP000054623"/>
    </source>
</evidence>
<dbReference type="InterPro" id="IPR036890">
    <property type="entry name" value="HATPase_C_sf"/>
</dbReference>
<proteinExistence type="predicted"/>
<reference evidence="11 12" key="1">
    <citation type="submission" date="2015-12" db="EMBL/GenBank/DDBJ databases">
        <title>Draft Genome Sequence of Desulfitobacterium hafniense Strain DH, a Sulfate-reducing Bacterium Isolated from Paddy Soils.</title>
        <authorList>
            <person name="Bao P."/>
            <person name="Zhang X."/>
            <person name="Li G."/>
        </authorList>
    </citation>
    <scope>NUCLEOTIDE SEQUENCE [LARGE SCALE GENOMIC DNA]</scope>
    <source>
        <strain evidence="11 12">DH</strain>
    </source>
</reference>
<feature type="domain" description="Signal transduction histidine kinase subgroup 3 dimerisation and phosphoacceptor" evidence="10">
    <location>
        <begin position="183"/>
        <end position="245"/>
    </location>
</feature>
<accession>A0A0W1JLN7</accession>
<evidence type="ECO:0000259" key="10">
    <source>
        <dbReference type="Pfam" id="PF07730"/>
    </source>
</evidence>
<comment type="catalytic activity">
    <reaction evidence="1">
        <text>ATP + protein L-histidine = ADP + protein N-phospho-L-histidine.</text>
        <dbReference type="EC" id="2.7.13.3"/>
    </reaction>
</comment>
<dbReference type="Gene3D" id="1.20.5.1930">
    <property type="match status" value="1"/>
</dbReference>
<sequence length="375" mass="41943">MSKEKLLFSLLLDISSMNKEIGTERAQLELPKLICTLLEADGCALYFSKSDRDGLFLSKHYSLPKGHVFVDTWQKHWSPLSDCAVYINNHEMAKSFAEDNSFKTCLILPLHIGGKIAGVVLMGWKSTCPVDELSPKDQQLCQLIAMLLSDVYCVYPLISKLKQRETNLAALYRKTEDDLETSRKKVSLELHDEVGQVLTSILLQLKLLQQSDDLEYVKGRLGGLHHITLEALDEVRRISQNLRPNLLEKLGLQATVGAHIKEYSENTGIEVELRTHNLGERIAENLETIAYRAVQEGLTNVARHSGANKVIISLTIKGSNLFLQIIDNGTGMKKSDVYGTGLLGMRERSTRAGGKFWLVNKVDQGLTINMLLPLV</sequence>
<dbReference type="SUPFAM" id="SSF55781">
    <property type="entry name" value="GAF domain-like"/>
    <property type="match status" value="1"/>
</dbReference>
<evidence type="ECO:0000256" key="6">
    <source>
        <dbReference type="ARBA" id="ARBA00022777"/>
    </source>
</evidence>
<dbReference type="PANTHER" id="PTHR24421">
    <property type="entry name" value="NITRATE/NITRITE SENSOR PROTEIN NARX-RELATED"/>
    <property type="match status" value="1"/>
</dbReference>
<evidence type="ECO:0000259" key="9">
    <source>
        <dbReference type="Pfam" id="PF02518"/>
    </source>
</evidence>
<feature type="domain" description="Histidine kinase/HSP90-like ATPase" evidence="9">
    <location>
        <begin position="289"/>
        <end position="374"/>
    </location>
</feature>
<keyword evidence="6" id="KW-0418">Kinase</keyword>